<dbReference type="SUPFAM" id="SSF52540">
    <property type="entry name" value="P-loop containing nucleoside triphosphate hydrolases"/>
    <property type="match status" value="1"/>
</dbReference>
<name>A0A0M0GEY5_SPOGL</name>
<dbReference type="PANTHER" id="PTHR43335:SF8">
    <property type="entry name" value="ABC TRANSPORTER, ATP-BINDING PROTEIN"/>
    <property type="match status" value="1"/>
</dbReference>
<sequence>MDEYILQTFGLTKQYGKIKAVQNINMKIKKGDIYGFIGKNGAGKTTLIRMITGLVTPTKGEIQLFSEKSEKTESISLSRIGSIIEHPALYPEYTAYENLELRSKLLGICEKDSINKVLQFVDLTDVDKKKVKNFSLGMKQRLGLALALLGNPDFLILDEPTNGLDPDGIVQMRKLLKRLNGEYGITILISSHILGELSKLATRYGIINNGILVDEFTSIELEERCKRYLRLEVDDAVRSSLILENALKTTDYEVLPKNIIKVYDLLDKSGEICLELAKNSVKIYSIESNGEDLEGYFMSLMGGSDHA</sequence>
<dbReference type="OrthoDB" id="9804819at2"/>
<dbReference type="InterPro" id="IPR003593">
    <property type="entry name" value="AAA+_ATPase"/>
</dbReference>
<keyword evidence="2" id="KW-0813">Transport</keyword>
<keyword evidence="4 6" id="KW-0067">ATP-binding</keyword>
<dbReference type="PATRIC" id="fig|1459.3.peg.3219"/>
<evidence type="ECO:0000313" key="7">
    <source>
        <dbReference type="Proteomes" id="UP000037109"/>
    </source>
</evidence>
<proteinExistence type="inferred from homology"/>
<dbReference type="InterPro" id="IPR017871">
    <property type="entry name" value="ABC_transporter-like_CS"/>
</dbReference>
<evidence type="ECO:0000256" key="4">
    <source>
        <dbReference type="ARBA" id="ARBA00022840"/>
    </source>
</evidence>
<dbReference type="STRING" id="1459.AF332_14915"/>
<keyword evidence="3" id="KW-0547">Nucleotide-binding</keyword>
<protein>
    <submittedName>
        <fullName evidence="6">Bacitracin ABC transporter ATP-binding protein</fullName>
    </submittedName>
</protein>
<evidence type="ECO:0000259" key="5">
    <source>
        <dbReference type="PROSITE" id="PS50893"/>
    </source>
</evidence>
<dbReference type="Proteomes" id="UP000037109">
    <property type="component" value="Unassembled WGS sequence"/>
</dbReference>
<dbReference type="GO" id="GO:0016887">
    <property type="term" value="F:ATP hydrolysis activity"/>
    <property type="evidence" value="ECO:0007669"/>
    <property type="project" value="InterPro"/>
</dbReference>
<comment type="similarity">
    <text evidence="1">Belongs to the ABC transporter superfamily.</text>
</comment>
<dbReference type="PROSITE" id="PS00211">
    <property type="entry name" value="ABC_TRANSPORTER_1"/>
    <property type="match status" value="1"/>
</dbReference>
<organism evidence="6 7">
    <name type="scientific">Sporosarcina globispora</name>
    <name type="common">Bacillus globisporus</name>
    <dbReference type="NCBI Taxonomy" id="1459"/>
    <lineage>
        <taxon>Bacteria</taxon>
        <taxon>Bacillati</taxon>
        <taxon>Bacillota</taxon>
        <taxon>Bacilli</taxon>
        <taxon>Bacillales</taxon>
        <taxon>Caryophanaceae</taxon>
        <taxon>Sporosarcina</taxon>
    </lineage>
</organism>
<keyword evidence="7" id="KW-1185">Reference proteome</keyword>
<dbReference type="Gene3D" id="3.40.50.300">
    <property type="entry name" value="P-loop containing nucleotide triphosphate hydrolases"/>
    <property type="match status" value="1"/>
</dbReference>
<dbReference type="GO" id="GO:0005524">
    <property type="term" value="F:ATP binding"/>
    <property type="evidence" value="ECO:0007669"/>
    <property type="project" value="UniProtKB-KW"/>
</dbReference>
<dbReference type="InterPro" id="IPR027417">
    <property type="entry name" value="P-loop_NTPase"/>
</dbReference>
<gene>
    <name evidence="6" type="ORF">AF332_14915</name>
</gene>
<dbReference type="PROSITE" id="PS50893">
    <property type="entry name" value="ABC_TRANSPORTER_2"/>
    <property type="match status" value="1"/>
</dbReference>
<dbReference type="SMART" id="SM00382">
    <property type="entry name" value="AAA"/>
    <property type="match status" value="1"/>
</dbReference>
<accession>A0A0M0GEY5</accession>
<evidence type="ECO:0000313" key="6">
    <source>
        <dbReference type="EMBL" id="KON87986.1"/>
    </source>
</evidence>
<dbReference type="EMBL" id="LGUF01000007">
    <property type="protein sequence ID" value="KON87986.1"/>
    <property type="molecule type" value="Genomic_DNA"/>
</dbReference>
<dbReference type="PANTHER" id="PTHR43335">
    <property type="entry name" value="ABC TRANSPORTER, ATP-BINDING PROTEIN"/>
    <property type="match status" value="1"/>
</dbReference>
<dbReference type="Pfam" id="PF00005">
    <property type="entry name" value="ABC_tran"/>
    <property type="match status" value="1"/>
</dbReference>
<comment type="caution">
    <text evidence="6">The sequence shown here is derived from an EMBL/GenBank/DDBJ whole genome shotgun (WGS) entry which is preliminary data.</text>
</comment>
<reference evidence="7" key="1">
    <citation type="submission" date="2015-07" db="EMBL/GenBank/DDBJ databases">
        <title>Fjat-10036 dsm4.</title>
        <authorList>
            <person name="Liu B."/>
            <person name="Wang J."/>
            <person name="Zhu Y."/>
            <person name="Liu G."/>
            <person name="Chen Q."/>
            <person name="Chen Z."/>
            <person name="Lan J."/>
            <person name="Che J."/>
            <person name="Ge C."/>
            <person name="Shi H."/>
            <person name="Pan Z."/>
            <person name="Liu X."/>
        </authorList>
    </citation>
    <scope>NUCLEOTIDE SEQUENCE [LARGE SCALE GENOMIC DNA]</scope>
    <source>
        <strain evidence="7">DSM 4</strain>
    </source>
</reference>
<evidence type="ECO:0000256" key="1">
    <source>
        <dbReference type="ARBA" id="ARBA00005417"/>
    </source>
</evidence>
<feature type="domain" description="ABC transporter" evidence="5">
    <location>
        <begin position="6"/>
        <end position="234"/>
    </location>
</feature>
<evidence type="ECO:0000256" key="2">
    <source>
        <dbReference type="ARBA" id="ARBA00022448"/>
    </source>
</evidence>
<dbReference type="AlphaFoldDB" id="A0A0M0GEY5"/>
<evidence type="ECO:0000256" key="3">
    <source>
        <dbReference type="ARBA" id="ARBA00022741"/>
    </source>
</evidence>
<dbReference type="InterPro" id="IPR003439">
    <property type="entry name" value="ABC_transporter-like_ATP-bd"/>
</dbReference>